<dbReference type="GO" id="GO:0003723">
    <property type="term" value="F:RNA binding"/>
    <property type="evidence" value="ECO:0007669"/>
    <property type="project" value="UniProtKB-UniRule"/>
</dbReference>
<feature type="compositionally biased region" description="Basic and acidic residues" evidence="4">
    <location>
        <begin position="218"/>
        <end position="228"/>
    </location>
</feature>
<evidence type="ECO:0000256" key="1">
    <source>
        <dbReference type="ARBA" id="ARBA00022737"/>
    </source>
</evidence>
<dbReference type="Pfam" id="PF00076">
    <property type="entry name" value="RRM_1"/>
    <property type="match status" value="2"/>
</dbReference>
<evidence type="ECO:0000256" key="4">
    <source>
        <dbReference type="SAM" id="MobiDB-lite"/>
    </source>
</evidence>
<proteinExistence type="predicted"/>
<dbReference type="InterPro" id="IPR012677">
    <property type="entry name" value="Nucleotide-bd_a/b_plait_sf"/>
</dbReference>
<evidence type="ECO:0000259" key="5">
    <source>
        <dbReference type="PROSITE" id="PS50102"/>
    </source>
</evidence>
<dbReference type="GeneID" id="91095434"/>
<evidence type="ECO:0000256" key="3">
    <source>
        <dbReference type="PROSITE-ProRule" id="PRU00176"/>
    </source>
</evidence>
<feature type="compositionally biased region" description="Acidic residues" evidence="4">
    <location>
        <begin position="203"/>
        <end position="217"/>
    </location>
</feature>
<feature type="domain" description="RRM" evidence="5">
    <location>
        <begin position="274"/>
        <end position="365"/>
    </location>
</feature>
<feature type="region of interest" description="Disordered" evidence="4">
    <location>
        <begin position="134"/>
        <end position="271"/>
    </location>
</feature>
<gene>
    <name evidence="6" type="ORF">L201_004764</name>
</gene>
<dbReference type="AlphaFoldDB" id="A0AAX4JWR5"/>
<feature type="compositionally biased region" description="Basic residues" evidence="4">
    <location>
        <begin position="183"/>
        <end position="199"/>
    </location>
</feature>
<dbReference type="PANTHER" id="PTHR23236">
    <property type="entry name" value="EUKARYOTIC TRANSLATION INITIATION FACTOR 4B/4H"/>
    <property type="match status" value="1"/>
</dbReference>
<feature type="compositionally biased region" description="Basic and acidic residues" evidence="4">
    <location>
        <begin position="248"/>
        <end position="271"/>
    </location>
</feature>
<feature type="domain" description="RRM" evidence="5">
    <location>
        <begin position="45"/>
        <end position="123"/>
    </location>
</feature>
<dbReference type="SUPFAM" id="SSF54928">
    <property type="entry name" value="RNA-binding domain, RBD"/>
    <property type="match status" value="2"/>
</dbReference>
<sequence>MVEAVLNPIKQATENVVNAANEFVSGKPSEDEQKVADIPKEEDGHRVYIGNISYSTTEEQVREFVAPAGGDIKSVNLPLKFGKRPAGYAFVTYNNEADANKAIEQLKDKEFGDRKVKIELARPAEKVLEIRKARDEKRKANREAIQAKKAEKAEAAKSEAAPATNGTSTETDAKAANGEEKPKKKKNAAKPKAKKPRRRLPGEGDEGEAEGETSADAEEVKPATKGRIDVNGAADGEAKEKTKKAPRTKKEPTEPRAPREPRPRLELTGDDSKNTIFVANLPFSVDDEALATIFTNLSIKVKSAKVVQGIRRPRPDATRKFRPFKASKGFGFVEIENDSEQAQAVEKVDGTLVEDRKITAKIAKEMKAVEQAEVADNETTTA</sequence>
<reference evidence="6 7" key="1">
    <citation type="submission" date="2024-01" db="EMBL/GenBank/DDBJ databases">
        <title>Comparative genomics of Cryptococcus and Kwoniella reveals pathogenesis evolution and contrasting modes of karyotype evolution via chromosome fusion or intercentromeric recombination.</title>
        <authorList>
            <person name="Coelho M.A."/>
            <person name="David-Palma M."/>
            <person name="Shea T."/>
            <person name="Bowers K."/>
            <person name="McGinley-Smith S."/>
            <person name="Mohammad A.W."/>
            <person name="Gnirke A."/>
            <person name="Yurkov A.M."/>
            <person name="Nowrousian M."/>
            <person name="Sun S."/>
            <person name="Cuomo C.A."/>
            <person name="Heitman J."/>
        </authorList>
    </citation>
    <scope>NUCLEOTIDE SEQUENCE [LARGE SCALE GENOMIC DNA]</scope>
    <source>
        <strain evidence="6 7">CBS 6074</strain>
    </source>
</reference>
<evidence type="ECO:0000256" key="2">
    <source>
        <dbReference type="ARBA" id="ARBA00022884"/>
    </source>
</evidence>
<dbReference type="InterPro" id="IPR035979">
    <property type="entry name" value="RBD_domain_sf"/>
</dbReference>
<feature type="compositionally biased region" description="Basic and acidic residues" evidence="4">
    <location>
        <begin position="134"/>
        <end position="157"/>
    </location>
</feature>
<dbReference type="PANTHER" id="PTHR23236:SF119">
    <property type="entry name" value="NUCLEAR RNA-BINDING PROTEIN SART-3"/>
    <property type="match status" value="1"/>
</dbReference>
<keyword evidence="7" id="KW-1185">Reference proteome</keyword>
<keyword evidence="1" id="KW-0677">Repeat</keyword>
<dbReference type="Proteomes" id="UP001355207">
    <property type="component" value="Chromosome 6"/>
</dbReference>
<dbReference type="PROSITE" id="PS50102">
    <property type="entry name" value="RRM"/>
    <property type="match status" value="2"/>
</dbReference>
<dbReference type="SMART" id="SM00360">
    <property type="entry name" value="RRM"/>
    <property type="match status" value="2"/>
</dbReference>
<name>A0AAX4JWR5_9TREE</name>
<evidence type="ECO:0000313" key="6">
    <source>
        <dbReference type="EMBL" id="WWC89836.1"/>
    </source>
</evidence>
<keyword evidence="2 3" id="KW-0694">RNA-binding</keyword>
<accession>A0AAX4JWR5</accession>
<dbReference type="EMBL" id="CP144103">
    <property type="protein sequence ID" value="WWC89836.1"/>
    <property type="molecule type" value="Genomic_DNA"/>
</dbReference>
<dbReference type="RefSeq" id="XP_066076599.1">
    <property type="nucleotide sequence ID" value="XM_066220502.1"/>
</dbReference>
<evidence type="ECO:0000313" key="7">
    <source>
        <dbReference type="Proteomes" id="UP001355207"/>
    </source>
</evidence>
<dbReference type="InterPro" id="IPR000504">
    <property type="entry name" value="RRM_dom"/>
</dbReference>
<dbReference type="Gene3D" id="3.30.70.330">
    <property type="match status" value="2"/>
</dbReference>
<feature type="compositionally biased region" description="Basic and acidic residues" evidence="4">
    <location>
        <begin position="171"/>
        <end position="182"/>
    </location>
</feature>
<dbReference type="CDD" id="cd00590">
    <property type="entry name" value="RRM_SF"/>
    <property type="match status" value="1"/>
</dbReference>
<protein>
    <recommendedName>
        <fullName evidence="5">RRM domain-containing protein</fullName>
    </recommendedName>
</protein>
<organism evidence="6 7">
    <name type="scientific">Kwoniella dendrophila CBS 6074</name>
    <dbReference type="NCBI Taxonomy" id="1295534"/>
    <lineage>
        <taxon>Eukaryota</taxon>
        <taxon>Fungi</taxon>
        <taxon>Dikarya</taxon>
        <taxon>Basidiomycota</taxon>
        <taxon>Agaricomycotina</taxon>
        <taxon>Tremellomycetes</taxon>
        <taxon>Tremellales</taxon>
        <taxon>Cryptococcaceae</taxon>
        <taxon>Kwoniella</taxon>
    </lineage>
</organism>